<proteinExistence type="predicted"/>
<protein>
    <recommendedName>
        <fullName evidence="1">Putative restriction endonuclease domain-containing protein</fullName>
    </recommendedName>
</protein>
<sequence length="57" mass="6588">MSEYWIIDPTQQLVTVLLLADGTYRATEFRDNQQIVSRTFPEMKVTGIAVRIKVRTS</sequence>
<name>A0A6B3N8Y9_9CYAN</name>
<organism evidence="2">
    <name type="scientific">Symploca sp. SIO1C4</name>
    <dbReference type="NCBI Taxonomy" id="2607765"/>
    <lineage>
        <taxon>Bacteria</taxon>
        <taxon>Bacillati</taxon>
        <taxon>Cyanobacteriota</taxon>
        <taxon>Cyanophyceae</taxon>
        <taxon>Coleofasciculales</taxon>
        <taxon>Coleofasciculaceae</taxon>
        <taxon>Symploca</taxon>
    </lineage>
</organism>
<dbReference type="Pfam" id="PF05685">
    <property type="entry name" value="Uma2"/>
    <property type="match status" value="1"/>
</dbReference>
<dbReference type="AlphaFoldDB" id="A0A6B3N8Y9"/>
<evidence type="ECO:0000313" key="2">
    <source>
        <dbReference type="EMBL" id="NER28070.1"/>
    </source>
</evidence>
<comment type="caution">
    <text evidence="2">The sequence shown here is derived from an EMBL/GenBank/DDBJ whole genome shotgun (WGS) entry which is preliminary data.</text>
</comment>
<dbReference type="EMBL" id="JAAHFQ010000167">
    <property type="protein sequence ID" value="NER28070.1"/>
    <property type="molecule type" value="Genomic_DNA"/>
</dbReference>
<dbReference type="InterPro" id="IPR008538">
    <property type="entry name" value="Uma2"/>
</dbReference>
<accession>A0A6B3N8Y9</accession>
<reference evidence="2" key="1">
    <citation type="submission" date="2019-11" db="EMBL/GenBank/DDBJ databases">
        <title>Genomic insights into an expanded diversity of filamentous marine cyanobacteria reveals the extraordinary biosynthetic potential of Moorea and Okeania.</title>
        <authorList>
            <person name="Ferreira Leao T."/>
            <person name="Wang M."/>
            <person name="Moss N."/>
            <person name="Da Silva R."/>
            <person name="Sanders J."/>
            <person name="Nurk S."/>
            <person name="Gurevich A."/>
            <person name="Humphrey G."/>
            <person name="Reher R."/>
            <person name="Zhu Q."/>
            <person name="Belda-Ferre P."/>
            <person name="Glukhov E."/>
            <person name="Rex R."/>
            <person name="Dorrestein P.C."/>
            <person name="Knight R."/>
            <person name="Pevzner P."/>
            <person name="Gerwick W.H."/>
            <person name="Gerwick L."/>
        </authorList>
    </citation>
    <scope>NUCLEOTIDE SEQUENCE</scope>
    <source>
        <strain evidence="2">SIO1C4</strain>
    </source>
</reference>
<feature type="domain" description="Putative restriction endonuclease" evidence="1">
    <location>
        <begin position="3"/>
        <end position="44"/>
    </location>
</feature>
<gene>
    <name evidence="2" type="ORF">F6J89_10660</name>
</gene>
<evidence type="ECO:0000259" key="1">
    <source>
        <dbReference type="Pfam" id="PF05685"/>
    </source>
</evidence>